<dbReference type="InterPro" id="IPR001915">
    <property type="entry name" value="Peptidase_M48"/>
</dbReference>
<evidence type="ECO:0000256" key="3">
    <source>
        <dbReference type="ARBA" id="ARBA00022475"/>
    </source>
</evidence>
<dbReference type="GO" id="GO:0008270">
    <property type="term" value="F:zinc ion binding"/>
    <property type="evidence" value="ECO:0007669"/>
    <property type="project" value="UniProtKB-UniRule"/>
</dbReference>
<feature type="transmembrane region" description="Helical" evidence="12">
    <location>
        <begin position="146"/>
        <end position="170"/>
    </location>
</feature>
<keyword evidence="5 12" id="KW-0812">Transmembrane</keyword>
<comment type="cofactor">
    <cofactor evidence="12">
        <name>Zn(2+)</name>
        <dbReference type="ChEBI" id="CHEBI:29105"/>
    </cofactor>
    <text evidence="12">Binds 1 zinc ion per subunit.</text>
</comment>
<dbReference type="Proteomes" id="UP000217528">
    <property type="component" value="Unassembled WGS sequence"/>
</dbReference>
<dbReference type="InterPro" id="IPR050083">
    <property type="entry name" value="HtpX_protease"/>
</dbReference>
<feature type="transmembrane region" description="Helical" evidence="12">
    <location>
        <begin position="182"/>
        <end position="202"/>
    </location>
</feature>
<dbReference type="GO" id="GO:0004222">
    <property type="term" value="F:metalloendopeptidase activity"/>
    <property type="evidence" value="ECO:0007669"/>
    <property type="project" value="UniProtKB-UniRule"/>
</dbReference>
<dbReference type="PANTHER" id="PTHR43221:SF1">
    <property type="entry name" value="PROTEASE HTPX"/>
    <property type="match status" value="1"/>
</dbReference>
<evidence type="ECO:0000256" key="2">
    <source>
        <dbReference type="ARBA" id="ARBA00009779"/>
    </source>
</evidence>
<dbReference type="CDD" id="cd07336">
    <property type="entry name" value="M48B_HtpX_like"/>
    <property type="match status" value="1"/>
</dbReference>
<evidence type="ECO:0000256" key="5">
    <source>
        <dbReference type="ARBA" id="ARBA00022692"/>
    </source>
</evidence>
<dbReference type="Gene3D" id="3.30.2010.10">
    <property type="entry name" value="Metalloproteases ('zincins'), catalytic domain"/>
    <property type="match status" value="1"/>
</dbReference>
<feature type="binding site" evidence="12">
    <location>
        <position position="140"/>
    </location>
    <ligand>
        <name>Zn(2+)</name>
        <dbReference type="ChEBI" id="CHEBI:29105"/>
        <note>catalytic</note>
    </ligand>
</feature>
<evidence type="ECO:0000256" key="7">
    <source>
        <dbReference type="ARBA" id="ARBA00022801"/>
    </source>
</evidence>
<evidence type="ECO:0000256" key="12">
    <source>
        <dbReference type="HAMAP-Rule" id="MF_00188"/>
    </source>
</evidence>
<evidence type="ECO:0000256" key="11">
    <source>
        <dbReference type="ARBA" id="ARBA00023136"/>
    </source>
</evidence>
<feature type="domain" description="Peptidase M48" evidence="13">
    <location>
        <begin position="71"/>
        <end position="282"/>
    </location>
</feature>
<feature type="binding site" evidence="12">
    <location>
        <position position="207"/>
    </location>
    <ligand>
        <name>Zn(2+)</name>
        <dbReference type="ChEBI" id="CHEBI:29105"/>
        <note>catalytic</note>
    </ligand>
</feature>
<feature type="active site" evidence="12">
    <location>
        <position position="137"/>
    </location>
</feature>
<comment type="similarity">
    <text evidence="2 12">Belongs to the peptidase M48B family.</text>
</comment>
<proteinExistence type="inferred from homology"/>
<protein>
    <recommendedName>
        <fullName evidence="12">Protease HtpX homolog</fullName>
        <ecNumber evidence="12">3.4.24.-</ecNumber>
    </recommendedName>
</protein>
<evidence type="ECO:0000256" key="4">
    <source>
        <dbReference type="ARBA" id="ARBA00022670"/>
    </source>
</evidence>
<dbReference type="Pfam" id="PF01435">
    <property type="entry name" value="Peptidase_M48"/>
    <property type="match status" value="1"/>
</dbReference>
<feature type="binding site" evidence="12">
    <location>
        <position position="136"/>
    </location>
    <ligand>
        <name>Zn(2+)</name>
        <dbReference type="ChEBI" id="CHEBI:29105"/>
        <note>catalytic</note>
    </ligand>
</feature>
<evidence type="ECO:0000313" key="15">
    <source>
        <dbReference type="Proteomes" id="UP000217528"/>
    </source>
</evidence>
<keyword evidence="9 12" id="KW-1133">Transmembrane helix</keyword>
<dbReference type="GO" id="GO:0006508">
    <property type="term" value="P:proteolysis"/>
    <property type="evidence" value="ECO:0007669"/>
    <property type="project" value="UniProtKB-KW"/>
</dbReference>
<dbReference type="GO" id="GO:0005886">
    <property type="term" value="C:plasma membrane"/>
    <property type="evidence" value="ECO:0007669"/>
    <property type="project" value="UniProtKB-SubCell"/>
</dbReference>
<evidence type="ECO:0000256" key="1">
    <source>
        <dbReference type="ARBA" id="ARBA00004651"/>
    </source>
</evidence>
<keyword evidence="15" id="KW-1185">Reference proteome</keyword>
<dbReference type="OrthoDB" id="28389at2157"/>
<gene>
    <name evidence="12" type="primary">htpX</name>
    <name evidence="14" type="ORF">ASJ82_03825</name>
</gene>
<keyword evidence="7 12" id="KW-0378">Hydrolase</keyword>
<evidence type="ECO:0000313" key="14">
    <source>
        <dbReference type="EMBL" id="PAV07766.1"/>
    </source>
</evidence>
<dbReference type="PANTHER" id="PTHR43221">
    <property type="entry name" value="PROTEASE HTPX"/>
    <property type="match status" value="1"/>
</dbReference>
<dbReference type="EC" id="3.4.24.-" evidence="12"/>
<sequence length="289" mass="31377">MIESLKITLLLGFLTGILVVFGGIIGSIFKFGILGAFIGLIISIIMNFISYFYSDKLALRANHAQIVTEDEAPRLHRIVGELAQNAGIKKPRVAIVHTNDPNAFATGRNQDNAVVAATTGIMQTLDDRELRGVLAHELGHIKNHDILIGSIAATMAGIITMVANIGHYAIFFSDDDGIGELVASILLIIFAPIAAAIIRMAISRSCEFKADRSGAEISHDPLALASALEKIERGVEEHPIEDVNPSNAHLYIINPFGSTAQRLSELFSTHPNTNERIKRLIKMSEDGNY</sequence>
<evidence type="ECO:0000256" key="8">
    <source>
        <dbReference type="ARBA" id="ARBA00022833"/>
    </source>
</evidence>
<keyword evidence="11 12" id="KW-0472">Membrane</keyword>
<dbReference type="InterPro" id="IPR022919">
    <property type="entry name" value="Pept_M48_protease_HtpX"/>
</dbReference>
<dbReference type="HAMAP" id="MF_00188">
    <property type="entry name" value="Pept_M48_protease_HtpX"/>
    <property type="match status" value="1"/>
</dbReference>
<keyword evidence="3 12" id="KW-1003">Cell membrane</keyword>
<dbReference type="EMBL" id="LMVN01000008">
    <property type="protein sequence ID" value="PAV07766.1"/>
    <property type="molecule type" value="Genomic_DNA"/>
</dbReference>
<comment type="subcellular location">
    <subcellularLocation>
        <location evidence="1 12">Cell membrane</location>
        <topology evidence="1 12">Multi-pass membrane protein</topology>
    </subcellularLocation>
</comment>
<keyword evidence="6 12" id="KW-0479">Metal-binding</keyword>
<accession>A0A2A2HEM0</accession>
<evidence type="ECO:0000256" key="10">
    <source>
        <dbReference type="ARBA" id="ARBA00023049"/>
    </source>
</evidence>
<comment type="caution">
    <text evidence="14">The sequence shown here is derived from an EMBL/GenBank/DDBJ whole genome shotgun (WGS) entry which is preliminary data.</text>
</comment>
<feature type="transmembrane region" description="Helical" evidence="12">
    <location>
        <begin position="7"/>
        <end position="25"/>
    </location>
</feature>
<reference evidence="14 15" key="1">
    <citation type="journal article" date="2017" name="BMC Genomics">
        <title>Genomic analysis of methanogenic archaea reveals a shift towards energy conservation.</title>
        <authorList>
            <person name="Gilmore S.P."/>
            <person name="Henske J.K."/>
            <person name="Sexton J.A."/>
            <person name="Solomon K.V."/>
            <person name="Seppala S."/>
            <person name="Yoo J.I."/>
            <person name="Huyett L.M."/>
            <person name="Pressman A."/>
            <person name="Cogan J.Z."/>
            <person name="Kivenson V."/>
            <person name="Peng X."/>
            <person name="Tan Y."/>
            <person name="Valentine D.L."/>
            <person name="O'Malley M.A."/>
        </authorList>
    </citation>
    <scope>NUCLEOTIDE SEQUENCE [LARGE SCALE GENOMIC DNA]</scope>
    <source>
        <strain evidence="14 15">1R-7</strain>
    </source>
</reference>
<evidence type="ECO:0000256" key="6">
    <source>
        <dbReference type="ARBA" id="ARBA00022723"/>
    </source>
</evidence>
<name>A0A2A2HEM0_9EURY</name>
<evidence type="ECO:0000259" key="13">
    <source>
        <dbReference type="Pfam" id="PF01435"/>
    </source>
</evidence>
<dbReference type="AlphaFoldDB" id="A0A2A2HEM0"/>
<keyword evidence="10 12" id="KW-0482">Metalloprotease</keyword>
<evidence type="ECO:0000256" key="9">
    <source>
        <dbReference type="ARBA" id="ARBA00022989"/>
    </source>
</evidence>
<keyword evidence="8 12" id="KW-0862">Zinc</keyword>
<keyword evidence="4 12" id="KW-0645">Protease</keyword>
<feature type="transmembrane region" description="Helical" evidence="12">
    <location>
        <begin position="31"/>
        <end position="53"/>
    </location>
</feature>
<organism evidence="14 15">
    <name type="scientific">Methanosphaera cuniculi</name>
    <dbReference type="NCBI Taxonomy" id="1077256"/>
    <lineage>
        <taxon>Archaea</taxon>
        <taxon>Methanobacteriati</taxon>
        <taxon>Methanobacteriota</taxon>
        <taxon>Methanomada group</taxon>
        <taxon>Methanobacteria</taxon>
        <taxon>Methanobacteriales</taxon>
        <taxon>Methanobacteriaceae</taxon>
        <taxon>Methanosphaera</taxon>
    </lineage>
</organism>
<dbReference type="RefSeq" id="WP_095608301.1">
    <property type="nucleotide sequence ID" value="NZ_LMVN01000008.1"/>
</dbReference>